<sequence>MIGLPHPEWGEIVVAGILLGPDANFDPDELRTAFRGHIASFQVPRRFMRLHALPRNQTGKVLKGEPRALVAGRANDA</sequence>
<dbReference type="AlphaFoldDB" id="A0AA41YV34"/>
<accession>A0AA41YV34</accession>
<organism evidence="2 3">
    <name type="scientific">Lichenifustis flavocetrariae</name>
    <dbReference type="NCBI Taxonomy" id="2949735"/>
    <lineage>
        <taxon>Bacteria</taxon>
        <taxon>Pseudomonadati</taxon>
        <taxon>Pseudomonadota</taxon>
        <taxon>Alphaproteobacteria</taxon>
        <taxon>Hyphomicrobiales</taxon>
        <taxon>Lichenihabitantaceae</taxon>
        <taxon>Lichenifustis</taxon>
    </lineage>
</organism>
<dbReference type="Gene3D" id="3.30.300.30">
    <property type="match status" value="1"/>
</dbReference>
<feature type="domain" description="AMP-binding enzyme C-terminal" evidence="1">
    <location>
        <begin position="2"/>
        <end position="60"/>
    </location>
</feature>
<evidence type="ECO:0000313" key="2">
    <source>
        <dbReference type="EMBL" id="MCW6507751.1"/>
    </source>
</evidence>
<comment type="caution">
    <text evidence="2">The sequence shown here is derived from an EMBL/GenBank/DDBJ whole genome shotgun (WGS) entry which is preliminary data.</text>
</comment>
<gene>
    <name evidence="2" type="ORF">M8523_06910</name>
</gene>
<dbReference type="InterPro" id="IPR045851">
    <property type="entry name" value="AMP-bd_C_sf"/>
</dbReference>
<dbReference type="EMBL" id="JAMOIM010000003">
    <property type="protein sequence ID" value="MCW6507751.1"/>
    <property type="molecule type" value="Genomic_DNA"/>
</dbReference>
<dbReference type="InterPro" id="IPR025110">
    <property type="entry name" value="AMP-bd_C"/>
</dbReference>
<dbReference type="Pfam" id="PF13193">
    <property type="entry name" value="AMP-binding_C"/>
    <property type="match status" value="1"/>
</dbReference>
<proteinExistence type="predicted"/>
<keyword evidence="3" id="KW-1185">Reference proteome</keyword>
<name>A0AA41YV34_9HYPH</name>
<dbReference type="Proteomes" id="UP001165667">
    <property type="component" value="Unassembled WGS sequence"/>
</dbReference>
<reference evidence="2" key="1">
    <citation type="submission" date="2022-05" db="EMBL/GenBank/DDBJ databases">
        <authorList>
            <person name="Pankratov T."/>
        </authorList>
    </citation>
    <scope>NUCLEOTIDE SEQUENCE</scope>
    <source>
        <strain evidence="2">BP6-180914</strain>
    </source>
</reference>
<evidence type="ECO:0000259" key="1">
    <source>
        <dbReference type="Pfam" id="PF13193"/>
    </source>
</evidence>
<protein>
    <recommendedName>
        <fullName evidence="1">AMP-binding enzyme C-terminal domain-containing protein</fullName>
    </recommendedName>
</protein>
<evidence type="ECO:0000313" key="3">
    <source>
        <dbReference type="Proteomes" id="UP001165667"/>
    </source>
</evidence>
<dbReference type="SUPFAM" id="SSF56801">
    <property type="entry name" value="Acetyl-CoA synthetase-like"/>
    <property type="match status" value="1"/>
</dbReference>